<keyword evidence="3" id="KW-1185">Reference proteome</keyword>
<dbReference type="KEGG" id="kpd:CW740_08745"/>
<dbReference type="SUPFAM" id="SSF53955">
    <property type="entry name" value="Lysozyme-like"/>
    <property type="match status" value="1"/>
</dbReference>
<dbReference type="PANTHER" id="PTHR37423:SF2">
    <property type="entry name" value="MEMBRANE-BOUND LYTIC MUREIN TRANSGLYCOSYLASE C"/>
    <property type="match status" value="1"/>
</dbReference>
<organism evidence="2 3">
    <name type="scientific">Kangiella profundi</name>
    <dbReference type="NCBI Taxonomy" id="1561924"/>
    <lineage>
        <taxon>Bacteria</taxon>
        <taxon>Pseudomonadati</taxon>
        <taxon>Pseudomonadota</taxon>
        <taxon>Gammaproteobacteria</taxon>
        <taxon>Kangiellales</taxon>
        <taxon>Kangiellaceae</taxon>
        <taxon>Kangiella</taxon>
    </lineage>
</organism>
<sequence length="197" mass="22766">MALGSMTLKRVFIIMGFVALAGFTQISQAQERPNQAFYDELKALMEAENHFVDRYDAEVWMKDMSGRLKRRAPHIPEEERLKILTLVHRYANASGVDPQLVLAIMEVESNFDRYALSVANARGLMQIMPFWKDEIGHPEDSLFDMETNVRYGCYILKLYLDMEKGNLTYALGRYNGSRGRAKYPNKVYAALRNRWAL</sequence>
<dbReference type="EMBL" id="CP025120">
    <property type="protein sequence ID" value="AUD79328.1"/>
    <property type="molecule type" value="Genomic_DNA"/>
</dbReference>
<evidence type="ECO:0000256" key="1">
    <source>
        <dbReference type="ARBA" id="ARBA00007734"/>
    </source>
</evidence>
<dbReference type="PANTHER" id="PTHR37423">
    <property type="entry name" value="SOLUBLE LYTIC MUREIN TRANSGLYCOSYLASE-RELATED"/>
    <property type="match status" value="1"/>
</dbReference>
<dbReference type="OrthoDB" id="92254at2"/>
<reference evidence="2 3" key="1">
    <citation type="submission" date="2017-12" db="EMBL/GenBank/DDBJ databases">
        <title>Kangiella profundi FT102 completed genome.</title>
        <authorList>
            <person name="Xu J."/>
            <person name="Wang J."/>
            <person name="Lu Y."/>
        </authorList>
    </citation>
    <scope>NUCLEOTIDE SEQUENCE [LARGE SCALE GENOMIC DNA]</scope>
    <source>
        <strain evidence="2 3">FT102</strain>
    </source>
</reference>
<proteinExistence type="inferred from homology"/>
<dbReference type="InterPro" id="IPR008258">
    <property type="entry name" value="Transglycosylase_SLT_dom_1"/>
</dbReference>
<evidence type="ECO:0000313" key="3">
    <source>
        <dbReference type="Proteomes" id="UP000232693"/>
    </source>
</evidence>
<dbReference type="AlphaFoldDB" id="A0A2K9B327"/>
<evidence type="ECO:0000313" key="2">
    <source>
        <dbReference type="EMBL" id="AUD79328.1"/>
    </source>
</evidence>
<dbReference type="InterPro" id="IPR023346">
    <property type="entry name" value="Lysozyme-like_dom_sf"/>
</dbReference>
<dbReference type="Pfam" id="PF01464">
    <property type="entry name" value="SLT"/>
    <property type="match status" value="1"/>
</dbReference>
<dbReference type="Proteomes" id="UP000232693">
    <property type="component" value="Chromosome"/>
</dbReference>
<accession>A0A2K9B327</accession>
<protein>
    <submittedName>
        <fullName evidence="2">Transglycosylase</fullName>
    </submittedName>
</protein>
<dbReference type="Gene3D" id="1.10.530.10">
    <property type="match status" value="1"/>
</dbReference>
<name>A0A2K9B327_9GAMM</name>
<gene>
    <name evidence="2" type="ORF">CW740_08745</name>
</gene>
<comment type="similarity">
    <text evidence="1">Belongs to the transglycosylase Slt family.</text>
</comment>